<dbReference type="SUPFAM" id="SSF55729">
    <property type="entry name" value="Acyl-CoA N-acyltransferases (Nat)"/>
    <property type="match status" value="1"/>
</dbReference>
<dbReference type="Pfam" id="PF13444">
    <property type="entry name" value="Acetyltransf_5"/>
    <property type="match status" value="1"/>
</dbReference>
<evidence type="ECO:0000256" key="5">
    <source>
        <dbReference type="ARBA" id="ARBA00023315"/>
    </source>
</evidence>
<keyword evidence="4" id="KW-0443">Lipid metabolism</keyword>
<dbReference type="AlphaFoldDB" id="A0A3R5YXS6"/>
<keyword evidence="3 6" id="KW-0808">Transferase</keyword>
<organism evidence="6 7">
    <name type="scientific">Geovibrio thiophilus</name>
    <dbReference type="NCBI Taxonomy" id="139438"/>
    <lineage>
        <taxon>Bacteria</taxon>
        <taxon>Pseudomonadati</taxon>
        <taxon>Deferribacterota</taxon>
        <taxon>Deferribacteres</taxon>
        <taxon>Deferribacterales</taxon>
        <taxon>Geovibrionaceae</taxon>
        <taxon>Geovibrio</taxon>
    </lineage>
</organism>
<dbReference type="InterPro" id="IPR016181">
    <property type="entry name" value="Acyl_CoA_acyltransferase"/>
</dbReference>
<evidence type="ECO:0000256" key="1">
    <source>
        <dbReference type="ARBA" id="ARBA00005189"/>
    </source>
</evidence>
<gene>
    <name evidence="6" type="ORF">EP073_01130</name>
</gene>
<dbReference type="InterPro" id="IPR052351">
    <property type="entry name" value="Ornithine_N-alpha-AT"/>
</dbReference>
<accession>A0A3R5YXS6</accession>
<dbReference type="OrthoDB" id="9776831at2"/>
<protein>
    <submittedName>
        <fullName evidence="6">GNAT family N-acetyltransferase</fullName>
    </submittedName>
</protein>
<keyword evidence="7" id="KW-1185">Reference proteome</keyword>
<dbReference type="GO" id="GO:0016746">
    <property type="term" value="F:acyltransferase activity"/>
    <property type="evidence" value="ECO:0007669"/>
    <property type="project" value="UniProtKB-KW"/>
</dbReference>
<evidence type="ECO:0000256" key="2">
    <source>
        <dbReference type="ARBA" id="ARBA00022516"/>
    </source>
</evidence>
<dbReference type="KEGG" id="gtl:EP073_01130"/>
<comment type="pathway">
    <text evidence="1">Lipid metabolism.</text>
</comment>
<proteinExistence type="predicted"/>
<dbReference type="PANTHER" id="PTHR37323">
    <property type="entry name" value="GCN5-RELATED N-ACETYLTRANSFERASE"/>
    <property type="match status" value="1"/>
</dbReference>
<dbReference type="PANTHER" id="PTHR37323:SF1">
    <property type="entry name" value="L-ORNITHINE N(ALPHA)-ACYLTRANSFERASE"/>
    <property type="match status" value="1"/>
</dbReference>
<evidence type="ECO:0000313" key="7">
    <source>
        <dbReference type="Proteomes" id="UP000287502"/>
    </source>
</evidence>
<evidence type="ECO:0000256" key="4">
    <source>
        <dbReference type="ARBA" id="ARBA00023098"/>
    </source>
</evidence>
<keyword evidence="5" id="KW-0012">Acyltransferase</keyword>
<name>A0A3R5YXS6_9BACT</name>
<dbReference type="GO" id="GO:0006629">
    <property type="term" value="P:lipid metabolic process"/>
    <property type="evidence" value="ECO:0007669"/>
    <property type="project" value="UniProtKB-KW"/>
</dbReference>
<evidence type="ECO:0000256" key="3">
    <source>
        <dbReference type="ARBA" id="ARBA00022679"/>
    </source>
</evidence>
<sequence length="293" mass="34017">MNAVKKGKIRKAADFLQELSKKFRFRLRTYRPNVTISLDSRKYLVKTVENGDELGDVLRLRHEVFYRELLEKKRFRGKDVDKYDFQFDHLVVIDKEAGQIIGTYRLNSSLFSDKFYSCSEFKMDNIVSLPGVKLELGRACIHPDYRSGATIAALWKGLGTYISETATDCLFGCSSVKTTDNLTIALVHYYLEKNFLAPEELRAMPKAKFRTDKYHKMLDMIQEKRFAPFREAAENLVPPLMLSYFKAGGVICGEPAYDKAFKCYDYLTYLDIKTMDESFRKKFTEKKNEEVCC</sequence>
<dbReference type="EMBL" id="CP035108">
    <property type="protein sequence ID" value="QAR32052.1"/>
    <property type="molecule type" value="Genomic_DNA"/>
</dbReference>
<dbReference type="Gene3D" id="3.40.630.30">
    <property type="match status" value="1"/>
</dbReference>
<evidence type="ECO:0000313" key="6">
    <source>
        <dbReference type="EMBL" id="QAR32052.1"/>
    </source>
</evidence>
<reference evidence="6 7" key="1">
    <citation type="submission" date="2019-01" db="EMBL/GenBank/DDBJ databases">
        <title>Geovibrio thiophilus DSM 11263, complete genome.</title>
        <authorList>
            <person name="Spring S."/>
            <person name="Bunk B."/>
            <person name="Sproer C."/>
        </authorList>
    </citation>
    <scope>NUCLEOTIDE SEQUENCE [LARGE SCALE GENOMIC DNA]</scope>
    <source>
        <strain evidence="6 7">DSM 11263</strain>
    </source>
</reference>
<dbReference type="Proteomes" id="UP000287502">
    <property type="component" value="Chromosome"/>
</dbReference>
<dbReference type="RefSeq" id="WP_128465339.1">
    <property type="nucleotide sequence ID" value="NZ_CP035108.1"/>
</dbReference>
<keyword evidence="2" id="KW-0444">Lipid biosynthesis</keyword>